<sequence length="968" mass="107844">MKGDGVSTTRGERDQRIHQVVFRWTDQHLLGGRGIGPVGTSLGQRDLAWWSGLLDNGDLVGLLHPDRPALGLLRPQSRPGMAVIVRADAVPTSSRGSHQLHALVGTADVLTARLALGLRDWDGWLPPADGSLADPQLPALDPADLEAASTLPGRADPQEVAALLRHVLRHPDYHFHFAGAASDPYALGHALASLLDVSLIVEGDVQAAAVQPRIAVTVEKTHLRIPPAHWYRKSPASRAPLEDWAEDIGYLVEQVLAAPSQATPRRPQELLQSLSHLRYQRQGLYRLLRQALRIDTQGEEVAKARRYLAQDDGLRWAQGEFTTLSLSETTELCRFWRDWPSMPEQLTAFLRSRVASLALDWEDTPELDSLRAAGQWLFTSPSSAHKRSEQIRPVFDRIARLWQEGQGRSTIDRGVLLWHARQLADLSATEVQALVEKLEVPAAHLIVLAAHYTGDPGTREFRRGLLGALQQCATATQDHQEAVRAELQENGFLLEALADETAERRRELFGSLLVLGYGPPQAGQTDPQLSRQLEQELTRVGGHPLFHSLLPIAARHLTIASRLRIWREFPHVGNALPLDGASTYLAGRLLRAQTVEEFLQTLRLLFDLRCTGALQVHEFQQVCQEHEYFQEKLYAFRDTKDPYGEAGLDIIFALAELMWLASGEMPPEDRERALSEKKVRELEREERFPDPPYFRLALIRVSATHWGHTATSERLWNSFPLHLSEHFRRYPGLVQLVGAPPVAETGRRWGARRKLWPRAGEESTRNTSEAPSLPLDPSHPAVEDRDSEIKSQDLSETPHRDAGRAATTYRLPEPGGAAHGADDNTTVVADEEWDAEPYGTGPRQHRSDEAPLVFAPPAAARKRTWLSPVVEGWHRLRRFRPWAGRTTRTRKPEKQSFTYPGLGPWARTALAVVAAVLIILAVIALILYFSFRLLNSPVNGIPQSSQSVSAPPAPSPTSPSLSSEETFR</sequence>
<accession>Q47N58</accession>
<feature type="region of interest" description="Disordered" evidence="1">
    <location>
        <begin position="754"/>
        <end position="823"/>
    </location>
</feature>
<dbReference type="EMBL" id="CP000088">
    <property type="protein sequence ID" value="AAZ56111.1"/>
    <property type="molecule type" value="Genomic_DNA"/>
</dbReference>
<keyword evidence="2" id="KW-0472">Membrane</keyword>
<keyword evidence="2" id="KW-0812">Transmembrane</keyword>
<organism evidence="3">
    <name type="scientific">Thermobifida fusca (strain YX)</name>
    <dbReference type="NCBI Taxonomy" id="269800"/>
    <lineage>
        <taxon>Bacteria</taxon>
        <taxon>Bacillati</taxon>
        <taxon>Actinomycetota</taxon>
        <taxon>Actinomycetes</taxon>
        <taxon>Streptosporangiales</taxon>
        <taxon>Nocardiopsidaceae</taxon>
        <taxon>Thermobifida</taxon>
    </lineage>
</organism>
<protein>
    <submittedName>
        <fullName evidence="3">Uncharacterized protein</fullName>
    </submittedName>
</protein>
<feature type="compositionally biased region" description="Basic and acidic residues" evidence="1">
    <location>
        <begin position="781"/>
        <end position="803"/>
    </location>
</feature>
<evidence type="ECO:0000313" key="3">
    <source>
        <dbReference type="EMBL" id="AAZ56111.1"/>
    </source>
</evidence>
<evidence type="ECO:0000256" key="1">
    <source>
        <dbReference type="SAM" id="MobiDB-lite"/>
    </source>
</evidence>
<proteinExistence type="predicted"/>
<dbReference type="eggNOG" id="ENOG5030IJY">
    <property type="taxonomic scope" value="Bacteria"/>
</dbReference>
<feature type="transmembrane region" description="Helical" evidence="2">
    <location>
        <begin position="905"/>
        <end position="929"/>
    </location>
</feature>
<dbReference type="AlphaFoldDB" id="Q47N58"/>
<feature type="region of interest" description="Disordered" evidence="1">
    <location>
        <begin position="942"/>
        <end position="968"/>
    </location>
</feature>
<name>Q47N58_THEFY</name>
<feature type="compositionally biased region" description="Low complexity" evidence="1">
    <location>
        <begin position="958"/>
        <end position="968"/>
    </location>
</feature>
<evidence type="ECO:0000256" key="2">
    <source>
        <dbReference type="SAM" id="Phobius"/>
    </source>
</evidence>
<dbReference type="HOGENOM" id="CLU_306081_0_0_11"/>
<keyword evidence="2" id="KW-1133">Transmembrane helix</keyword>
<gene>
    <name evidence="3" type="ordered locus">Tfu_2078</name>
</gene>
<dbReference type="STRING" id="269800.Tfu_2078"/>
<dbReference type="KEGG" id="tfu:Tfu_2078"/>
<reference evidence="3" key="1">
    <citation type="submission" date="2005-07" db="EMBL/GenBank/DDBJ databases">
        <title>Complete sequence of Thermobifida fusca YX.</title>
        <authorList>
            <consortium name="US DOE Joint Genome Institute"/>
            <person name="Copeland A."/>
            <person name="Lucas S."/>
            <person name="Lapidus A."/>
            <person name="Barry K."/>
            <person name="Detter J.C."/>
            <person name="Glavina T."/>
            <person name="Hammon N."/>
            <person name="Israni S."/>
            <person name="Pitluck S."/>
            <person name="Di Bartolo G."/>
            <person name="Chain P."/>
            <person name="Schmutz J."/>
            <person name="Larimer F."/>
            <person name="Land M."/>
            <person name="Lykidis A."/>
            <person name="Richardson P."/>
        </authorList>
    </citation>
    <scope>NUCLEOTIDE SEQUENCE</scope>
    <source>
        <strain evidence="3">YX</strain>
    </source>
</reference>